<evidence type="ECO:0000313" key="5">
    <source>
        <dbReference type="EMBL" id="GJN06728.1"/>
    </source>
</evidence>
<dbReference type="PANTHER" id="PTHR47186:SF3">
    <property type="entry name" value="OS09G0267800 PROTEIN"/>
    <property type="match status" value="1"/>
</dbReference>
<evidence type="ECO:0000256" key="2">
    <source>
        <dbReference type="ARBA" id="ARBA00022737"/>
    </source>
</evidence>
<evidence type="ECO:0000259" key="3">
    <source>
        <dbReference type="Pfam" id="PF23598"/>
    </source>
</evidence>
<organism evidence="5 6">
    <name type="scientific">Eleusine coracana subsp. coracana</name>
    <dbReference type="NCBI Taxonomy" id="191504"/>
    <lineage>
        <taxon>Eukaryota</taxon>
        <taxon>Viridiplantae</taxon>
        <taxon>Streptophyta</taxon>
        <taxon>Embryophyta</taxon>
        <taxon>Tracheophyta</taxon>
        <taxon>Spermatophyta</taxon>
        <taxon>Magnoliopsida</taxon>
        <taxon>Liliopsida</taxon>
        <taxon>Poales</taxon>
        <taxon>Poaceae</taxon>
        <taxon>PACMAD clade</taxon>
        <taxon>Chloridoideae</taxon>
        <taxon>Cynodonteae</taxon>
        <taxon>Eleusininae</taxon>
        <taxon>Eleusine</taxon>
    </lineage>
</organism>
<evidence type="ECO:0000259" key="4">
    <source>
        <dbReference type="Pfam" id="PF25019"/>
    </source>
</evidence>
<dbReference type="SMART" id="SM00369">
    <property type="entry name" value="LRR_TYP"/>
    <property type="match status" value="3"/>
</dbReference>
<reference evidence="5" key="1">
    <citation type="journal article" date="2018" name="DNA Res.">
        <title>Multiple hybrid de novo genome assembly of finger millet, an orphan allotetraploid crop.</title>
        <authorList>
            <person name="Hatakeyama M."/>
            <person name="Aluri S."/>
            <person name="Balachadran M.T."/>
            <person name="Sivarajan S.R."/>
            <person name="Patrignani A."/>
            <person name="Gruter S."/>
            <person name="Poveda L."/>
            <person name="Shimizu-Inatsugi R."/>
            <person name="Baeten J."/>
            <person name="Francoijs K.J."/>
            <person name="Nataraja K.N."/>
            <person name="Reddy Y.A.N."/>
            <person name="Phadnis S."/>
            <person name="Ravikumar R.L."/>
            <person name="Schlapbach R."/>
            <person name="Sreeman S.M."/>
            <person name="Shimizu K.K."/>
        </authorList>
    </citation>
    <scope>NUCLEOTIDE SEQUENCE</scope>
</reference>
<dbReference type="Proteomes" id="UP001054889">
    <property type="component" value="Unassembled WGS sequence"/>
</dbReference>
<dbReference type="PANTHER" id="PTHR47186">
    <property type="entry name" value="LEUCINE-RICH REPEAT-CONTAINING PROTEIN 57"/>
    <property type="match status" value="1"/>
</dbReference>
<evidence type="ECO:0000313" key="6">
    <source>
        <dbReference type="Proteomes" id="UP001054889"/>
    </source>
</evidence>
<reference evidence="5" key="2">
    <citation type="submission" date="2021-12" db="EMBL/GenBank/DDBJ databases">
        <title>Resequencing data analysis of finger millet.</title>
        <authorList>
            <person name="Hatakeyama M."/>
            <person name="Aluri S."/>
            <person name="Balachadran M.T."/>
            <person name="Sivarajan S.R."/>
            <person name="Poveda L."/>
            <person name="Shimizu-Inatsugi R."/>
            <person name="Schlapbach R."/>
            <person name="Sreeman S.M."/>
            <person name="Shimizu K.K."/>
        </authorList>
    </citation>
    <scope>NUCLEOTIDE SEQUENCE</scope>
</reference>
<dbReference type="InterPro" id="IPR032675">
    <property type="entry name" value="LRR_dom_sf"/>
</dbReference>
<dbReference type="SUPFAM" id="SSF52058">
    <property type="entry name" value="L domain-like"/>
    <property type="match status" value="2"/>
</dbReference>
<feature type="domain" description="Disease resistance R13L4/SHOC-2-like LRR" evidence="3">
    <location>
        <begin position="439"/>
        <end position="587"/>
    </location>
</feature>
<dbReference type="InterPro" id="IPR003591">
    <property type="entry name" value="Leu-rich_rpt_typical-subtyp"/>
</dbReference>
<keyword evidence="2" id="KW-0677">Repeat</keyword>
<accession>A0AAV5D981</accession>
<sequence>MDGSPSSSQAMADRLTYKAAGTGSPGAELGFQAAPAPPRTCTFQTPRPAQATVTAAQANVPRSQLLLELKELVYLDLSRCQCVKGLSSMSSTVPDLTTVDMGIFIDRISSLSNLEHLKLSNNTKIATLPESIGSLRKLCSLDLSACKNLERLPECMVEMDCLRILYVEGCYSLDKSTLNQSNFIGLSNLLIQCERDSRNDLAFQHASPDKKLKIKSLELMKSTEVAQRIEQMRKQRIEKLDLEWNRDDKRSVEDMEVLGKLLPPITLKYFELRGYSSVSFPAWVMSMAQYLPNIVEIWMCDLPKCNSLPPLGQLPNLKELHIWGMDSITTIDEGFYGGARAFPLLWEFELRCMGSLEEWNTMYSDEENGVMELMGLNLHRLSLYDCPYLRLKPCPPKAKFWEIVRSDNVLTSWGEGKQTYASAALTDVTVMSSNVPLHQWRLLHHLPALNSLRIEGCSDVTCSSQQMMRGLSSLRSLHLEDNDQAELPQWLGEVSTLRELDIRGYLKLHAPLESMKQLTSLRALRLFCCGGTTPPLWLGELTSLEELLMSECPELNNFQGSLKQLTSLQLLSLHKCGISSLPECLGNLFLLGDLKS</sequence>
<dbReference type="Pfam" id="PF25019">
    <property type="entry name" value="LRR_R13L1-DRL21"/>
    <property type="match status" value="1"/>
</dbReference>
<dbReference type="InterPro" id="IPR055414">
    <property type="entry name" value="LRR_R13L4/SHOC2-like"/>
</dbReference>
<dbReference type="SUPFAM" id="SSF52047">
    <property type="entry name" value="RNI-like"/>
    <property type="match status" value="1"/>
</dbReference>
<dbReference type="AlphaFoldDB" id="A0AAV5D981"/>
<feature type="domain" description="R13L1/DRL21-like LRR repeat region" evidence="4">
    <location>
        <begin position="210"/>
        <end position="325"/>
    </location>
</feature>
<dbReference type="EMBL" id="BQKI01000013">
    <property type="protein sequence ID" value="GJN06728.1"/>
    <property type="molecule type" value="Genomic_DNA"/>
</dbReference>
<proteinExistence type="predicted"/>
<keyword evidence="1" id="KW-0433">Leucine-rich repeat</keyword>
<keyword evidence="6" id="KW-1185">Reference proteome</keyword>
<dbReference type="Gene3D" id="3.80.10.10">
    <property type="entry name" value="Ribonuclease Inhibitor"/>
    <property type="match status" value="3"/>
</dbReference>
<dbReference type="InterPro" id="IPR056789">
    <property type="entry name" value="LRR_R13L1-DRL21"/>
</dbReference>
<name>A0AAV5D981_ELECO</name>
<protein>
    <submittedName>
        <fullName evidence="5">Uncharacterized protein</fullName>
    </submittedName>
</protein>
<comment type="caution">
    <text evidence="5">The sequence shown here is derived from an EMBL/GenBank/DDBJ whole genome shotgun (WGS) entry which is preliminary data.</text>
</comment>
<evidence type="ECO:0000256" key="1">
    <source>
        <dbReference type="ARBA" id="ARBA00022614"/>
    </source>
</evidence>
<gene>
    <name evidence="5" type="primary">ga24484</name>
    <name evidence="5" type="ORF">PR202_ga24484</name>
</gene>
<dbReference type="Pfam" id="PF23598">
    <property type="entry name" value="LRR_14"/>
    <property type="match status" value="1"/>
</dbReference>